<reference evidence="2 3" key="1">
    <citation type="submission" date="2014-04" db="EMBL/GenBank/DDBJ databases">
        <authorList>
            <consortium name="DOE Joint Genome Institute"/>
            <person name="Kuo A."/>
            <person name="Kohler A."/>
            <person name="Nagy L.G."/>
            <person name="Floudas D."/>
            <person name="Copeland A."/>
            <person name="Barry K.W."/>
            <person name="Cichocki N."/>
            <person name="Veneault-Fourrey C."/>
            <person name="LaButti K."/>
            <person name="Lindquist E.A."/>
            <person name="Lipzen A."/>
            <person name="Lundell T."/>
            <person name="Morin E."/>
            <person name="Murat C."/>
            <person name="Sun H."/>
            <person name="Tunlid A."/>
            <person name="Henrissat B."/>
            <person name="Grigoriev I.V."/>
            <person name="Hibbett D.S."/>
            <person name="Martin F."/>
            <person name="Nordberg H.P."/>
            <person name="Cantor M.N."/>
            <person name="Hua S.X."/>
        </authorList>
    </citation>
    <scope>NUCLEOTIDE SEQUENCE [LARGE SCALE GENOMIC DNA]</scope>
    <source>
        <strain evidence="2 3">Foug A</strain>
    </source>
</reference>
<evidence type="ECO:0000313" key="2">
    <source>
        <dbReference type="EMBL" id="KIM67011.1"/>
    </source>
</evidence>
<protein>
    <recommendedName>
        <fullName evidence="4">RINT-1 family protein</fullName>
    </recommendedName>
</protein>
<evidence type="ECO:0000313" key="3">
    <source>
        <dbReference type="Proteomes" id="UP000053989"/>
    </source>
</evidence>
<dbReference type="PANTHER" id="PTHR13520:SF0">
    <property type="entry name" value="RAD50-INTERACTING PROTEIN 1"/>
    <property type="match status" value="1"/>
</dbReference>
<dbReference type="InterPro" id="IPR042042">
    <property type="entry name" value="Tip20p_domB"/>
</dbReference>
<dbReference type="HOGENOM" id="CLU_015529_0_0_1"/>
<dbReference type="InParanoid" id="A0A0C3EGH1"/>
<dbReference type="AlphaFoldDB" id="A0A0C3EGH1"/>
<feature type="coiled-coil region" evidence="1">
    <location>
        <begin position="36"/>
        <end position="70"/>
    </location>
</feature>
<gene>
    <name evidence="2" type="ORF">SCLCIDRAFT_108718</name>
</gene>
<reference evidence="3" key="2">
    <citation type="submission" date="2015-01" db="EMBL/GenBank/DDBJ databases">
        <title>Evolutionary Origins and Diversification of the Mycorrhizal Mutualists.</title>
        <authorList>
            <consortium name="DOE Joint Genome Institute"/>
            <consortium name="Mycorrhizal Genomics Consortium"/>
            <person name="Kohler A."/>
            <person name="Kuo A."/>
            <person name="Nagy L.G."/>
            <person name="Floudas D."/>
            <person name="Copeland A."/>
            <person name="Barry K.W."/>
            <person name="Cichocki N."/>
            <person name="Veneault-Fourrey C."/>
            <person name="LaButti K."/>
            <person name="Lindquist E.A."/>
            <person name="Lipzen A."/>
            <person name="Lundell T."/>
            <person name="Morin E."/>
            <person name="Murat C."/>
            <person name="Riley R."/>
            <person name="Ohm R."/>
            <person name="Sun H."/>
            <person name="Tunlid A."/>
            <person name="Henrissat B."/>
            <person name="Grigoriev I.V."/>
            <person name="Hibbett D.S."/>
            <person name="Martin F."/>
        </authorList>
    </citation>
    <scope>NUCLEOTIDE SEQUENCE [LARGE SCALE GENOMIC DNA]</scope>
    <source>
        <strain evidence="3">Foug A</strain>
    </source>
</reference>
<dbReference type="STRING" id="1036808.A0A0C3EGH1"/>
<dbReference type="GO" id="GO:0060628">
    <property type="term" value="P:regulation of ER to Golgi vesicle-mediated transport"/>
    <property type="evidence" value="ECO:0007669"/>
    <property type="project" value="TreeGrafter"/>
</dbReference>
<dbReference type="EMBL" id="KN822014">
    <property type="protein sequence ID" value="KIM67011.1"/>
    <property type="molecule type" value="Genomic_DNA"/>
</dbReference>
<dbReference type="PANTHER" id="PTHR13520">
    <property type="entry name" value="RAD50-INTERACTING PROTEIN 1 RINT-1"/>
    <property type="match status" value="1"/>
</dbReference>
<dbReference type="InterPro" id="IPR007528">
    <property type="entry name" value="RINT1_Tip20"/>
</dbReference>
<dbReference type="OrthoDB" id="407410at2759"/>
<dbReference type="Proteomes" id="UP000053989">
    <property type="component" value="Unassembled WGS sequence"/>
</dbReference>
<dbReference type="GO" id="GO:0006890">
    <property type="term" value="P:retrograde vesicle-mediated transport, Golgi to endoplasmic reticulum"/>
    <property type="evidence" value="ECO:0007669"/>
    <property type="project" value="InterPro"/>
</dbReference>
<keyword evidence="3" id="KW-1185">Reference proteome</keyword>
<dbReference type="PROSITE" id="PS51386">
    <property type="entry name" value="RINT1_TIP20"/>
    <property type="match status" value="1"/>
</dbReference>
<dbReference type="InterPro" id="IPR042044">
    <property type="entry name" value="EXOC6PINT-1/Sec15/Tip20_C_dom2"/>
</dbReference>
<name>A0A0C3EGH1_9AGAM</name>
<dbReference type="GO" id="GO:0070939">
    <property type="term" value="C:Dsl1/NZR complex"/>
    <property type="evidence" value="ECO:0007669"/>
    <property type="project" value="InterPro"/>
</dbReference>
<dbReference type="GO" id="GO:0006888">
    <property type="term" value="P:endoplasmic reticulum to Golgi vesicle-mediated transport"/>
    <property type="evidence" value="ECO:0007669"/>
    <property type="project" value="InterPro"/>
</dbReference>
<organism evidence="2 3">
    <name type="scientific">Scleroderma citrinum Foug A</name>
    <dbReference type="NCBI Taxonomy" id="1036808"/>
    <lineage>
        <taxon>Eukaryota</taxon>
        <taxon>Fungi</taxon>
        <taxon>Dikarya</taxon>
        <taxon>Basidiomycota</taxon>
        <taxon>Agaricomycotina</taxon>
        <taxon>Agaricomycetes</taxon>
        <taxon>Agaricomycetidae</taxon>
        <taxon>Boletales</taxon>
        <taxon>Sclerodermatineae</taxon>
        <taxon>Sclerodermataceae</taxon>
        <taxon>Scleroderma</taxon>
    </lineage>
</organism>
<keyword evidence="1" id="KW-0175">Coiled coil</keyword>
<dbReference type="Gene3D" id="1.20.58.1420">
    <property type="entry name" value="Dsl1p vesicle tethering complex, Tip20p subunit, domain B"/>
    <property type="match status" value="1"/>
</dbReference>
<evidence type="ECO:0008006" key="4">
    <source>
        <dbReference type="Google" id="ProtNLM"/>
    </source>
</evidence>
<dbReference type="Gene3D" id="1.20.58.670">
    <property type="entry name" value="Dsl1p vesicle tethering complex, Tip20p subunit, domain D"/>
    <property type="match status" value="1"/>
</dbReference>
<proteinExistence type="predicted"/>
<accession>A0A0C3EGH1</accession>
<sequence>MSAQAIQQLRVPPSQALAHRTAVDTLNETFPDTAHLGDLEQTLRQASANQAALELQLSESEKKLDSLITKTRVEAITHLESTRELSSHRDNIEDELAYLTHTLISSFSPNDEDNGPTLLEDIETMHRTLKELENVRAYVAVVERALTLSEAAVSQLRTSASPVSAASASVYGELHTVIDDVTRSCRAVEDIGSSHGSIHLISLLETVREKTWVDMKAVLSTALVSASESINWPASVDFLAASKEARSKFELTFSDSLTLQDIGQTLRPSPQERECLYPLQALVHPVALRFKYHFDAERETNRLDKPEWYFTHIANVAHDHRPFMEGMAQRLLIGTRFQNVNAWHQYVTLLLGILERKIKRSMPKLLARSALLAHTIYQSLVFDSSLRELGYEFEEVESKNDEDMERGGISRIILDQKEWFDAWLEGEKKFADDQYHEIISASDAWLIADDSPSNSREHARSHENDLKATNSARRLKALVEQITDRYMPIPSFRQRTQFLVHVQVPVLESYHSRISSSLDAFETLSSALVRAVPGALGVDTAKTDSRRLTGGVEGSQRLCKALLSARYIENTMKTWGEEVFFLELWAEINRRAYLRNRIREYPSLPEPNTRLHGVQEAPEGTIFEELVTQYANLSLRAEDMLIQQICGECEAALKPHFASLVSTSNHAEGATDDLTVPPTLLPSIALLSSHLTFLRTSLPSSTVTHLYRRIASRIAEHILQREVLFRPGLTRASGGRQVFTRRQARAVHAECELWAETCQVALVTSRARAEKPWSRLLVAGRLMGAELQRHERLCEVLLVERQSMDGDEWEDAVDEITGLGSGELERDEVKAVLRLRSD</sequence>
<evidence type="ECO:0000256" key="1">
    <source>
        <dbReference type="SAM" id="Coils"/>
    </source>
</evidence>
<dbReference type="Pfam" id="PF04437">
    <property type="entry name" value="RINT1_TIP1"/>
    <property type="match status" value="1"/>
</dbReference>